<accession>A0A9X1VYP0</accession>
<dbReference type="EC" id="3.5.1.16" evidence="11"/>
<dbReference type="Gene3D" id="3.40.630.10">
    <property type="entry name" value="Zn peptidases"/>
    <property type="match status" value="1"/>
</dbReference>
<evidence type="ECO:0000256" key="9">
    <source>
        <dbReference type="ARBA" id="ARBA00023285"/>
    </source>
</evidence>
<keyword evidence="6" id="KW-0479">Metal-binding</keyword>
<dbReference type="RefSeq" id="WP_243309483.1">
    <property type="nucleotide sequence ID" value="NZ_JALGBI010000003.1"/>
</dbReference>
<keyword evidence="3" id="KW-0963">Cytoplasm</keyword>
<evidence type="ECO:0000256" key="7">
    <source>
        <dbReference type="ARBA" id="ARBA00022801"/>
    </source>
</evidence>
<dbReference type="InterPro" id="IPR010169">
    <property type="entry name" value="AcOrn-deacetyl"/>
</dbReference>
<dbReference type="NCBIfam" id="NF005710">
    <property type="entry name" value="PRK07522.1"/>
    <property type="match status" value="1"/>
</dbReference>
<evidence type="ECO:0000256" key="1">
    <source>
        <dbReference type="ARBA" id="ARBA00001947"/>
    </source>
</evidence>
<evidence type="ECO:0000256" key="4">
    <source>
        <dbReference type="ARBA" id="ARBA00022571"/>
    </source>
</evidence>
<keyword evidence="8" id="KW-0862">Zinc</keyword>
<evidence type="ECO:0000259" key="10">
    <source>
        <dbReference type="Pfam" id="PF07687"/>
    </source>
</evidence>
<evidence type="ECO:0000256" key="6">
    <source>
        <dbReference type="ARBA" id="ARBA00022723"/>
    </source>
</evidence>
<name>A0A9X1VYP0_9BURK</name>
<dbReference type="InterPro" id="IPR001261">
    <property type="entry name" value="ArgE/DapE_CS"/>
</dbReference>
<dbReference type="NCBIfam" id="TIGR01892">
    <property type="entry name" value="AcOrn-deacetyl"/>
    <property type="match status" value="1"/>
</dbReference>
<dbReference type="GO" id="GO:0046872">
    <property type="term" value="F:metal ion binding"/>
    <property type="evidence" value="ECO:0007669"/>
    <property type="project" value="UniProtKB-KW"/>
</dbReference>
<proteinExistence type="inferred from homology"/>
<keyword evidence="4" id="KW-0055">Arginine biosynthesis</keyword>
<dbReference type="CDD" id="cd03894">
    <property type="entry name" value="M20_ArgE"/>
    <property type="match status" value="1"/>
</dbReference>
<dbReference type="GO" id="GO:0008777">
    <property type="term" value="F:acetylornithine deacetylase activity"/>
    <property type="evidence" value="ECO:0007669"/>
    <property type="project" value="UniProtKB-EC"/>
</dbReference>
<dbReference type="SUPFAM" id="SSF53187">
    <property type="entry name" value="Zn-dependent exopeptidases"/>
    <property type="match status" value="1"/>
</dbReference>
<evidence type="ECO:0000256" key="3">
    <source>
        <dbReference type="ARBA" id="ARBA00022490"/>
    </source>
</evidence>
<evidence type="ECO:0000256" key="8">
    <source>
        <dbReference type="ARBA" id="ARBA00022833"/>
    </source>
</evidence>
<dbReference type="InterPro" id="IPR002933">
    <property type="entry name" value="Peptidase_M20"/>
</dbReference>
<dbReference type="Pfam" id="PF07687">
    <property type="entry name" value="M20_dimer"/>
    <property type="match status" value="1"/>
</dbReference>
<keyword evidence="7 11" id="KW-0378">Hydrolase</keyword>
<dbReference type="Pfam" id="PF01546">
    <property type="entry name" value="Peptidase_M20"/>
    <property type="match status" value="1"/>
</dbReference>
<feature type="domain" description="Peptidase M20 dimerisation" evidence="10">
    <location>
        <begin position="177"/>
        <end position="286"/>
    </location>
</feature>
<comment type="caution">
    <text evidence="11">The sequence shown here is derived from an EMBL/GenBank/DDBJ whole genome shotgun (WGS) entry which is preliminary data.</text>
</comment>
<evidence type="ECO:0000256" key="2">
    <source>
        <dbReference type="ARBA" id="ARBA00005691"/>
    </source>
</evidence>
<evidence type="ECO:0000313" key="12">
    <source>
        <dbReference type="Proteomes" id="UP001139447"/>
    </source>
</evidence>
<dbReference type="InterPro" id="IPR050072">
    <property type="entry name" value="Peptidase_M20A"/>
</dbReference>
<keyword evidence="12" id="KW-1185">Reference proteome</keyword>
<dbReference type="Proteomes" id="UP001139447">
    <property type="component" value="Unassembled WGS sequence"/>
</dbReference>
<dbReference type="AlphaFoldDB" id="A0A9X1VYP0"/>
<sequence>MPATTTPSDQTLELICRLLQFNTVSSNSNLQLIEWVEAYLKAYGIASRLTYDPSRQKANLFATIGESRSGGIVLAGHTDTVPVAGQHWTQRPFEGTVADGKLYGRGSADMKSFIATCLALVPELLRAPPRRPIHLALTFDEETSMLGARTLIADLRDQGIAPLACLVGEPTLLKAVVGHKGRRAMRCCVRGRSAHTSIPMQGVNAIEYASRIIAHLRNMAERHKQHEARHYGYEVPYSTIVTTQIAGGVSTNTVPPECSFNFEFRYLPWTDPDKLEAEVRAFVDTQIRGEMAREASDCAIDFETESSLPAFGAASTEEGLAPGASELLSLLGRRDAPLSYMGFGTEASWFQRAGIPTIICGPGSIEQAHKPDEYIELSQIAAGEHLLRELIRLNQ</sequence>
<dbReference type="PROSITE" id="PS00759">
    <property type="entry name" value="ARGE_DAPE_CPG2_2"/>
    <property type="match status" value="1"/>
</dbReference>
<dbReference type="PANTHER" id="PTHR43808:SF31">
    <property type="entry name" value="N-ACETYL-L-CITRULLINE DEACETYLASE"/>
    <property type="match status" value="1"/>
</dbReference>
<comment type="cofactor">
    <cofactor evidence="1">
        <name>Zn(2+)</name>
        <dbReference type="ChEBI" id="CHEBI:29105"/>
    </cofactor>
</comment>
<dbReference type="EMBL" id="JALGBI010000003">
    <property type="protein sequence ID" value="MCJ0765897.1"/>
    <property type="molecule type" value="Genomic_DNA"/>
</dbReference>
<evidence type="ECO:0000313" key="11">
    <source>
        <dbReference type="EMBL" id="MCJ0765897.1"/>
    </source>
</evidence>
<keyword evidence="5" id="KW-0028">Amino-acid biosynthesis</keyword>
<keyword evidence="9" id="KW-0170">Cobalt</keyword>
<dbReference type="InterPro" id="IPR011650">
    <property type="entry name" value="Peptidase_M20_dimer"/>
</dbReference>
<comment type="similarity">
    <text evidence="2">Belongs to the peptidase M20A family. ArgE subfamily.</text>
</comment>
<dbReference type="SUPFAM" id="SSF55031">
    <property type="entry name" value="Bacterial exopeptidase dimerisation domain"/>
    <property type="match status" value="1"/>
</dbReference>
<reference evidence="11" key="1">
    <citation type="submission" date="2022-03" db="EMBL/GenBank/DDBJ databases">
        <authorList>
            <person name="Woo C.Y."/>
        </authorList>
    </citation>
    <scope>NUCLEOTIDE SEQUENCE</scope>
    <source>
        <strain evidence="11">CYS-02</strain>
    </source>
</reference>
<gene>
    <name evidence="11" type="primary">argE</name>
    <name evidence="11" type="ORF">MMF98_22000</name>
</gene>
<dbReference type="InterPro" id="IPR036264">
    <property type="entry name" value="Bact_exopeptidase_dim_dom"/>
</dbReference>
<evidence type="ECO:0000256" key="5">
    <source>
        <dbReference type="ARBA" id="ARBA00022605"/>
    </source>
</evidence>
<dbReference type="Gene3D" id="3.30.70.360">
    <property type="match status" value="1"/>
</dbReference>
<dbReference type="PANTHER" id="PTHR43808">
    <property type="entry name" value="ACETYLORNITHINE DEACETYLASE"/>
    <property type="match status" value="1"/>
</dbReference>
<protein>
    <submittedName>
        <fullName evidence="11">Acetylornithine deacetylase</fullName>
        <ecNumber evidence="11">3.5.1.16</ecNumber>
    </submittedName>
</protein>
<organism evidence="11 12">
    <name type="scientific">Variovorax terrae</name>
    <dbReference type="NCBI Taxonomy" id="2923278"/>
    <lineage>
        <taxon>Bacteria</taxon>
        <taxon>Pseudomonadati</taxon>
        <taxon>Pseudomonadota</taxon>
        <taxon>Betaproteobacteria</taxon>
        <taxon>Burkholderiales</taxon>
        <taxon>Comamonadaceae</taxon>
        <taxon>Variovorax</taxon>
    </lineage>
</organism>
<dbReference type="GO" id="GO:0006526">
    <property type="term" value="P:L-arginine biosynthetic process"/>
    <property type="evidence" value="ECO:0007669"/>
    <property type="project" value="UniProtKB-KW"/>
</dbReference>